<gene>
    <name evidence="2" type="ORF">GSONMT00037661001</name>
</gene>
<proteinExistence type="predicted"/>
<dbReference type="EMBL" id="FR959886">
    <property type="protein sequence ID" value="CDR00698.1"/>
    <property type="molecule type" value="Genomic_DNA"/>
</dbReference>
<protein>
    <submittedName>
        <fullName evidence="2">Uncharacterized protein</fullName>
    </submittedName>
</protein>
<organism evidence="2 3">
    <name type="scientific">Oncorhynchus mykiss</name>
    <name type="common">Rainbow trout</name>
    <name type="synonym">Salmo gairdneri</name>
    <dbReference type="NCBI Taxonomy" id="8022"/>
    <lineage>
        <taxon>Eukaryota</taxon>
        <taxon>Metazoa</taxon>
        <taxon>Chordata</taxon>
        <taxon>Craniata</taxon>
        <taxon>Vertebrata</taxon>
        <taxon>Euteleostomi</taxon>
        <taxon>Actinopterygii</taxon>
        <taxon>Neopterygii</taxon>
        <taxon>Teleostei</taxon>
        <taxon>Protacanthopterygii</taxon>
        <taxon>Salmoniformes</taxon>
        <taxon>Salmonidae</taxon>
        <taxon>Salmoninae</taxon>
        <taxon>Oncorhynchus</taxon>
    </lineage>
</organism>
<sequence>MEIRPDRFKAVAAKNLGKIHRYLLNFLTIAYGLPYFYVNRLLKIAFSICCGNITFIGDIQSPKGQLFVKVTKKKWHFQTM</sequence>
<evidence type="ECO:0000313" key="2">
    <source>
        <dbReference type="EMBL" id="CDR00698.1"/>
    </source>
</evidence>
<evidence type="ECO:0000313" key="3">
    <source>
        <dbReference type="Proteomes" id="UP000193380"/>
    </source>
</evidence>
<keyword evidence="1" id="KW-1133">Transmembrane helix</keyword>
<evidence type="ECO:0000256" key="1">
    <source>
        <dbReference type="SAM" id="Phobius"/>
    </source>
</evidence>
<name>A0A060Z9F6_ONCMY</name>
<accession>A0A060Z9F6</accession>
<reference evidence="2" key="1">
    <citation type="journal article" date="2014" name="Nat. Commun.">
        <title>The rainbow trout genome provides novel insights into evolution after whole-genome duplication in vertebrates.</title>
        <authorList>
            <person name="Berthelot C."/>
            <person name="Brunet F."/>
            <person name="Chalopin D."/>
            <person name="Juanchich A."/>
            <person name="Bernard M."/>
            <person name="Noel B."/>
            <person name="Bento P."/>
            <person name="Da Silva C."/>
            <person name="Labadie K."/>
            <person name="Alberti A."/>
            <person name="Aury J.M."/>
            <person name="Louis A."/>
            <person name="Dehais P."/>
            <person name="Bardou P."/>
            <person name="Montfort J."/>
            <person name="Klopp C."/>
            <person name="Cabau C."/>
            <person name="Gaspin C."/>
            <person name="Thorgaard G.H."/>
            <person name="Boussaha M."/>
            <person name="Quillet E."/>
            <person name="Guyomard R."/>
            <person name="Galiana D."/>
            <person name="Bobe J."/>
            <person name="Volff J.N."/>
            <person name="Genet C."/>
            <person name="Wincker P."/>
            <person name="Jaillon O."/>
            <person name="Roest Crollius H."/>
            <person name="Guiguen Y."/>
        </authorList>
    </citation>
    <scope>NUCLEOTIDE SEQUENCE [LARGE SCALE GENOMIC DNA]</scope>
</reference>
<dbReference type="AlphaFoldDB" id="A0A060Z9F6"/>
<reference evidence="2" key="2">
    <citation type="submission" date="2014-03" db="EMBL/GenBank/DDBJ databases">
        <authorList>
            <person name="Genoscope - CEA"/>
        </authorList>
    </citation>
    <scope>NUCLEOTIDE SEQUENCE</scope>
</reference>
<dbReference type="Proteomes" id="UP000193380">
    <property type="component" value="Unassembled WGS sequence"/>
</dbReference>
<dbReference type="PaxDb" id="8022-A0A060Z9F6"/>
<keyword evidence="1" id="KW-0472">Membrane</keyword>
<feature type="transmembrane region" description="Helical" evidence="1">
    <location>
        <begin position="21"/>
        <end position="38"/>
    </location>
</feature>
<keyword evidence="1" id="KW-0812">Transmembrane</keyword>